<dbReference type="Proteomes" id="UP000789390">
    <property type="component" value="Unassembled WGS sequence"/>
</dbReference>
<sequence>MPTLANKMNLVCNRKRKRTISRERKRYHPLKKWKITSTEPTVEERDIIRRLSGNGVSHIVEHIFSYLDYKSLSNAENVSSEWCEILKNERIWKSLIKRNIVVDPVWRSMFCKIKKCGDAELVVSDDAYMSRKIAKDIGKLHQQFVDLMSSSVSLLSSSVKLISKVLDMLKVVGFGVRDSYESDSEDD</sequence>
<dbReference type="InterPro" id="IPR050995">
    <property type="entry name" value="WD-F-box_domain-protein"/>
</dbReference>
<dbReference type="PANTHER" id="PTHR14604:SF4">
    <property type="entry name" value="F-BOX DOMAIN-CONTAINING PROTEIN"/>
    <property type="match status" value="1"/>
</dbReference>
<evidence type="ECO:0000313" key="3">
    <source>
        <dbReference type="Proteomes" id="UP000789390"/>
    </source>
</evidence>
<evidence type="ECO:0000313" key="2">
    <source>
        <dbReference type="EMBL" id="CAH0100841.1"/>
    </source>
</evidence>
<dbReference type="SUPFAM" id="SSF81383">
    <property type="entry name" value="F-box domain"/>
    <property type="match status" value="1"/>
</dbReference>
<name>A0A8J2W187_9CRUS</name>
<dbReference type="AlphaFoldDB" id="A0A8J2W187"/>
<dbReference type="InterPro" id="IPR001810">
    <property type="entry name" value="F-box_dom"/>
</dbReference>
<organism evidence="2 3">
    <name type="scientific">Daphnia galeata</name>
    <dbReference type="NCBI Taxonomy" id="27404"/>
    <lineage>
        <taxon>Eukaryota</taxon>
        <taxon>Metazoa</taxon>
        <taxon>Ecdysozoa</taxon>
        <taxon>Arthropoda</taxon>
        <taxon>Crustacea</taxon>
        <taxon>Branchiopoda</taxon>
        <taxon>Diplostraca</taxon>
        <taxon>Cladocera</taxon>
        <taxon>Anomopoda</taxon>
        <taxon>Daphniidae</taxon>
        <taxon>Daphnia</taxon>
    </lineage>
</organism>
<gene>
    <name evidence="2" type="ORF">DGAL_LOCUS3129</name>
</gene>
<feature type="domain" description="F-box" evidence="1">
    <location>
        <begin position="55"/>
        <end position="95"/>
    </location>
</feature>
<evidence type="ECO:0000259" key="1">
    <source>
        <dbReference type="SMART" id="SM00256"/>
    </source>
</evidence>
<comment type="caution">
    <text evidence="2">The sequence shown here is derived from an EMBL/GenBank/DDBJ whole genome shotgun (WGS) entry which is preliminary data.</text>
</comment>
<dbReference type="PANTHER" id="PTHR14604">
    <property type="entry name" value="WD40 REPEAT PF20"/>
    <property type="match status" value="1"/>
</dbReference>
<dbReference type="Pfam" id="PF12937">
    <property type="entry name" value="F-box-like"/>
    <property type="match status" value="1"/>
</dbReference>
<dbReference type="InterPro" id="IPR036047">
    <property type="entry name" value="F-box-like_dom_sf"/>
</dbReference>
<dbReference type="OrthoDB" id="6344688at2759"/>
<proteinExistence type="predicted"/>
<protein>
    <recommendedName>
        <fullName evidence="1">F-box domain-containing protein</fullName>
    </recommendedName>
</protein>
<dbReference type="Gene3D" id="1.20.1280.50">
    <property type="match status" value="1"/>
</dbReference>
<reference evidence="2" key="1">
    <citation type="submission" date="2021-11" db="EMBL/GenBank/DDBJ databases">
        <authorList>
            <person name="Schell T."/>
        </authorList>
    </citation>
    <scope>NUCLEOTIDE SEQUENCE</scope>
    <source>
        <strain evidence="2">M5</strain>
    </source>
</reference>
<dbReference type="SMART" id="SM00256">
    <property type="entry name" value="FBOX"/>
    <property type="match status" value="1"/>
</dbReference>
<keyword evidence="3" id="KW-1185">Reference proteome</keyword>
<dbReference type="EMBL" id="CAKKLH010000046">
    <property type="protein sequence ID" value="CAH0100841.1"/>
    <property type="molecule type" value="Genomic_DNA"/>
</dbReference>
<accession>A0A8J2W187</accession>